<dbReference type="Proteomes" id="UP000317691">
    <property type="component" value="Unassembled WGS sequence"/>
</dbReference>
<dbReference type="Gene3D" id="2.60.120.430">
    <property type="entry name" value="Galactose-binding lectin"/>
    <property type="match status" value="1"/>
</dbReference>
<dbReference type="InterPro" id="IPR026377">
    <property type="entry name" value="Cell_surface_SprA"/>
</dbReference>
<dbReference type="InterPro" id="IPR025684">
    <property type="entry name" value="SprA_N_dom"/>
</dbReference>
<dbReference type="NCBIfam" id="TIGR04189">
    <property type="entry name" value="surface_SprA"/>
    <property type="match status" value="1"/>
</dbReference>
<keyword evidence="2" id="KW-0732">Signal</keyword>
<feature type="compositionally biased region" description="Basic and acidic residues" evidence="1">
    <location>
        <begin position="965"/>
        <end position="979"/>
    </location>
</feature>
<reference evidence="4 5" key="1">
    <citation type="journal article" date="2019" name="Nat. Microbiol.">
        <title>Mediterranean grassland soil C-N compound turnover is dependent on rainfall and depth, and is mediated by genomically divergent microorganisms.</title>
        <authorList>
            <person name="Diamond S."/>
            <person name="Andeer P.F."/>
            <person name="Li Z."/>
            <person name="Crits-Christoph A."/>
            <person name="Burstein D."/>
            <person name="Anantharaman K."/>
            <person name="Lane K.R."/>
            <person name="Thomas B.C."/>
            <person name="Pan C."/>
            <person name="Northen T.R."/>
            <person name="Banfield J.F."/>
        </authorList>
    </citation>
    <scope>NUCLEOTIDE SEQUENCE [LARGE SCALE GENOMIC DNA]</scope>
    <source>
        <strain evidence="4">WS_9</strain>
    </source>
</reference>
<evidence type="ECO:0000256" key="2">
    <source>
        <dbReference type="SAM" id="SignalP"/>
    </source>
</evidence>
<evidence type="ECO:0000256" key="1">
    <source>
        <dbReference type="SAM" id="MobiDB-lite"/>
    </source>
</evidence>
<evidence type="ECO:0000313" key="5">
    <source>
        <dbReference type="Proteomes" id="UP000317691"/>
    </source>
</evidence>
<accession>A0A538TMH0</accession>
<feature type="compositionally biased region" description="Acidic residues" evidence="1">
    <location>
        <begin position="980"/>
        <end position="993"/>
    </location>
</feature>
<feature type="signal peptide" evidence="2">
    <location>
        <begin position="1"/>
        <end position="22"/>
    </location>
</feature>
<organism evidence="4 5">
    <name type="scientific">Eiseniibacteriota bacterium</name>
    <dbReference type="NCBI Taxonomy" id="2212470"/>
    <lineage>
        <taxon>Bacteria</taxon>
        <taxon>Candidatus Eiseniibacteriota</taxon>
    </lineage>
</organism>
<gene>
    <name evidence="4" type="primary">sprA</name>
    <name evidence="4" type="ORF">E6K79_07215</name>
</gene>
<evidence type="ECO:0000259" key="3">
    <source>
        <dbReference type="Pfam" id="PF14349"/>
    </source>
</evidence>
<evidence type="ECO:0000313" key="4">
    <source>
        <dbReference type="EMBL" id="TMQ64819.1"/>
    </source>
</evidence>
<dbReference type="EMBL" id="VBOZ01000017">
    <property type="protein sequence ID" value="TMQ64819.1"/>
    <property type="molecule type" value="Genomic_DNA"/>
</dbReference>
<sequence length="2008" mass="219818">MRQRLRLCLLILLCLGSQIWGAAEAAPMRFRAMPDPTAQLTSIPSDDASSSLPPGWGFHPISPTGMYPTGQGDIDVSINPVTGKILESYREGDVEVREPLVITSEEYNQILSGRTVRRLWNDKTRQTRSVARGQGRGGSLFRVELPVQFPKLIRSIVGDGAPNIEVSGSESITLSGTSDWVPGHAVQTERKKQSGFPSLEMKQELNVNLTGSIGDKIKVDGDQSSNVQTSVDNKVKLRYEGDENDMVRSVELGNTNLSVEGASFRQEGLFGVKTVMKMGNVDLTTIASKQQGKTETARFTPSGDSKKVQIRDLDYIHRTYFLIADKPVKIAPGSIRLYKDDYVNTPGEPEGLARLDPTATPDSASNPEIPGHFTLLSPDDAYTVEYPWVLPSGARVGFAIPVIHLKFQLGLTEVLAVAYSDESSGTPVSVGTTTTAEYSSEDLAHRKGPNQLLLKMLKPRFDDLQDDSTGYVAKTPWYPALRYELRNYYDLGGRDISLSTMNLTIRRLQSGLATDPETATDPRTQADVKLIEVLGLDQRGKAGSSNPDLPDGRVDDQFIDPANGIIFFPDLHPFAPDSSPPDSTVPCGSGYGGFNCLDNFNRNFLAGATANRKVYYTKNPDAFQDTRYYIEAEYKSSQQGFFLGRFDILENSEQVKVDGIPKVRGTDYSIDYQTGQLTFISPPKPDQTITVDFSFSPGFGTTQLTLLGASASYVPGPNLSVTSSVLFDSRGAQEKNPKLGEEPAKSIIGDLSSVVTFKPVWMTALANAIPGVRTTTPSTLNIQGHAAMSVPNPNTAGEAYVDDMEGNRESNTASISRTQWFWSSTPLDATGQPLFANDVSQHARIAWYNPPSTLTDNNPSKIKERDLKPVLKNEEGGDAIHHVLEMTVTPPTNQTGVTSTNWTGITQSLGAVGQDFSKLRYVEIWINDFTPVHDTTQAKLHIDFGRVSEDAFWEPNKGPDGVIETEDKNGDGKLDRSPTDEDTGIDGVPDELETGPNGTDHWDPVTNKDPNGDDYAYSLDRPDDYSRINYTEKSSVNDPNGRPDTEDLNHDGFGDFGNDYFEATLDLADTAYVAIDVPKDYANDPKVIGTIKPYNGWRLFRIPLSAVAFNRVGSPSWGSIQHLRLWVDGLRATPFKLQVGGIELVGNRWLVQAISPDAASRGVELGVGVRNNKDDADLYQSPYQVGNAVGGTAQRREQSMALRYAGLAAGDTVLAFKTSSQDRSGLGWTQYSQIRFWVHGETGVEAQNLRAVARFGADTVNYYEYSVPVHSGWQNVIIPMERLSGLKEAGRAQVKVDSLTAASTGEFYTVVGNPSFTRIYRTSFGVDRHGGTGTEQGEVWVNDLRLSGVHRDRGTRGDVTVQANFADVLAMNITHESQDENFFRVGSGANQGSGLNHVATGFSTTLQVDRLMPTSGLQLPLRFSVQQASDVPKFRTGSDVILSGSRSDLETRQQNQQSVDLSYHRSGSRKGLARFTIDALSGGMGFTRRNSVNPTSKDSSWAFNASTGYDLPVGGGGFSLGSKLKVNLLPDVVGFSTAWQSTRDVSYGRSLEDQTDSTGAPVDSTFLRSDVKVRQLTLGSTSSWTPLSSIRFRYSITSIRNMLLHDVGPFGVNKGTEIDQRRGMELNYTPRWLAILSPNMSLSGRYHESSRPELRILSDDPAGLKSIDNGGTARVTAILPIGRFGQKMSSKPGTKGGAYALSPLRLIFSRLQDIQGTFSFERGSVITRVAGDAGFPFETGFTGALSPRLAALNNSVFSSNRAYTTGANTTIRPTSNITVDARADHRLTFTDGNLGGARRQLQLTLPDLKARWLDLNRLLGLSGSINSMSLNSGYNLRREEIGPQDGPLDQRVNTTTWQPLIGWDLAWRNGLRANISTAVVQATSLDQRSFGIVGERQSVNTDIRFTKIFPASRGIRFPWSKKAMKLPNDLNLNLTVSLASDRKITKQPQFPDLVELDTQRLSVTSGTTYNFTQSISGGFNLGYRNNRDLKTQITSRGITIAFNGQFRF</sequence>
<protein>
    <submittedName>
        <fullName evidence="4">Cell surface protein SprA</fullName>
    </submittedName>
</protein>
<proteinExistence type="predicted"/>
<comment type="caution">
    <text evidence="4">The sequence shown here is derived from an EMBL/GenBank/DDBJ whole genome shotgun (WGS) entry which is preliminary data.</text>
</comment>
<feature type="region of interest" description="Disordered" evidence="1">
    <location>
        <begin position="951"/>
        <end position="1022"/>
    </location>
</feature>
<feature type="domain" description="Gliding motility protein SprA N-terminal" evidence="3">
    <location>
        <begin position="1021"/>
        <end position="1435"/>
    </location>
</feature>
<feature type="chain" id="PRO_5022122093" evidence="2">
    <location>
        <begin position="23"/>
        <end position="2008"/>
    </location>
</feature>
<dbReference type="Pfam" id="PF14349">
    <property type="entry name" value="SprA_N"/>
    <property type="match status" value="1"/>
</dbReference>
<name>A0A538TMH0_UNCEI</name>